<dbReference type="InterPro" id="IPR029201">
    <property type="entry name" value="Jiraiya"/>
</dbReference>
<feature type="transmembrane region" description="Helical" evidence="1">
    <location>
        <begin position="93"/>
        <end position="117"/>
    </location>
</feature>
<dbReference type="HOGENOM" id="CLU_1880224_0_0_1"/>
<keyword evidence="3" id="KW-1185">Reference proteome</keyword>
<dbReference type="GeneTree" id="ENSGT00940000165199"/>
<sequence length="156" mass="16948">AEEFSIRRRGGMKKNTRNFFFYMQPNSTMSSQYSQRSLTVLALLGILSAIMSVLSVILIFQLQGSQAGTADTPPRLSGIPAEVSAVLRPVSTVLTALALTLSLSSVVVCLLHSYFTAEICGGEDDTDRADWFLLDSRPVRHVAIGLFCLGISVYLA</sequence>
<evidence type="ECO:0000313" key="3">
    <source>
        <dbReference type="Proteomes" id="UP000018468"/>
    </source>
</evidence>
<evidence type="ECO:0000313" key="2">
    <source>
        <dbReference type="Ensembl" id="ENSLOCP00000005753.1"/>
    </source>
</evidence>
<feature type="transmembrane region" description="Helical" evidence="1">
    <location>
        <begin position="38"/>
        <end position="60"/>
    </location>
</feature>
<reference evidence="2" key="3">
    <citation type="submission" date="2025-09" db="UniProtKB">
        <authorList>
            <consortium name="Ensembl"/>
        </authorList>
    </citation>
    <scope>IDENTIFICATION</scope>
</reference>
<dbReference type="PANTHER" id="PTHR36132:SF1">
    <property type="entry name" value="TRANSMEMBRANE PROTEIN 221"/>
    <property type="match status" value="1"/>
</dbReference>
<dbReference type="InterPro" id="IPR053101">
    <property type="entry name" value="TM221"/>
</dbReference>
<dbReference type="eggNOG" id="ENOG502RTGK">
    <property type="taxonomic scope" value="Eukaryota"/>
</dbReference>
<dbReference type="Ensembl" id="ENSLOCT00000005761.1">
    <property type="protein sequence ID" value="ENSLOCP00000005753.1"/>
    <property type="gene ID" value="ENSLOCG00000004796.1"/>
</dbReference>
<dbReference type="Pfam" id="PF15038">
    <property type="entry name" value="Jiraiya"/>
    <property type="match status" value="1"/>
</dbReference>
<protein>
    <submittedName>
        <fullName evidence="2">Transmembrane protein 221</fullName>
    </submittedName>
</protein>
<dbReference type="Proteomes" id="UP000018468">
    <property type="component" value="Linkage group LG19"/>
</dbReference>
<evidence type="ECO:0000256" key="1">
    <source>
        <dbReference type="SAM" id="Phobius"/>
    </source>
</evidence>
<dbReference type="EMBL" id="AHAT01011068">
    <property type="status" value="NOT_ANNOTATED_CDS"/>
    <property type="molecule type" value="Genomic_DNA"/>
</dbReference>
<dbReference type="InParanoid" id="W5MBJ4"/>
<dbReference type="PANTHER" id="PTHR36132">
    <property type="entry name" value="TRANSMEMBRANE PROTEIN 221"/>
    <property type="match status" value="1"/>
</dbReference>
<keyword evidence="1" id="KW-0812">Transmembrane</keyword>
<accession>W5MBJ4</accession>
<organism evidence="2 3">
    <name type="scientific">Lepisosteus oculatus</name>
    <name type="common">Spotted gar</name>
    <dbReference type="NCBI Taxonomy" id="7918"/>
    <lineage>
        <taxon>Eukaryota</taxon>
        <taxon>Metazoa</taxon>
        <taxon>Chordata</taxon>
        <taxon>Craniata</taxon>
        <taxon>Vertebrata</taxon>
        <taxon>Euteleostomi</taxon>
        <taxon>Actinopterygii</taxon>
        <taxon>Neopterygii</taxon>
        <taxon>Holostei</taxon>
        <taxon>Semionotiformes</taxon>
        <taxon>Lepisosteidae</taxon>
        <taxon>Lepisosteus</taxon>
    </lineage>
</organism>
<dbReference type="AlphaFoldDB" id="W5MBJ4"/>
<dbReference type="Bgee" id="ENSLOCG00000004796">
    <property type="expression patterns" value="Expressed in camera-type eye and 6 other cell types or tissues"/>
</dbReference>
<reference evidence="2" key="2">
    <citation type="submission" date="2025-08" db="UniProtKB">
        <authorList>
            <consortium name="Ensembl"/>
        </authorList>
    </citation>
    <scope>IDENTIFICATION</scope>
</reference>
<keyword evidence="1" id="KW-1133">Transmembrane helix</keyword>
<reference evidence="3" key="1">
    <citation type="submission" date="2011-12" db="EMBL/GenBank/DDBJ databases">
        <title>The Draft Genome of Lepisosteus oculatus.</title>
        <authorList>
            <consortium name="The Broad Institute Genome Assembly &amp; Analysis Group"/>
            <consortium name="Computational R&amp;D Group"/>
            <consortium name="and Sequencing Platform"/>
            <person name="Di Palma F."/>
            <person name="Alfoldi J."/>
            <person name="Johnson J."/>
            <person name="Berlin A."/>
            <person name="Gnerre S."/>
            <person name="Jaffe D."/>
            <person name="MacCallum I."/>
            <person name="Young S."/>
            <person name="Walker B.J."/>
            <person name="Lander E.S."/>
            <person name="Lindblad-Toh K."/>
        </authorList>
    </citation>
    <scope>NUCLEOTIDE SEQUENCE [LARGE SCALE GENOMIC DNA]</scope>
</reference>
<name>W5MBJ4_LEPOC</name>
<dbReference type="OMA" id="YFTAEIC"/>
<proteinExistence type="predicted"/>
<dbReference type="STRING" id="7918.ENSLOCP00000005753"/>
<keyword evidence="1" id="KW-0472">Membrane</keyword>